<dbReference type="EMBL" id="CP120354">
    <property type="protein sequence ID" value="WET66698.1"/>
    <property type="molecule type" value="Genomic_DNA"/>
</dbReference>
<evidence type="ECO:0000313" key="2">
    <source>
        <dbReference type="EMBL" id="WET66698.1"/>
    </source>
</evidence>
<accession>A0AAP2VMJ0</accession>
<dbReference type="Proteomes" id="UP001198806">
    <property type="component" value="Unassembled WGS sequence"/>
</dbReference>
<reference evidence="2" key="2">
    <citation type="submission" date="2023-03" db="EMBL/GenBank/DDBJ databases">
        <title>Parabacteroides distasonis, a bacteria resistant against UC.</title>
        <authorList>
            <person name="Dai W."/>
        </authorList>
    </citation>
    <scope>NUCLEOTIDE SEQUENCE</scope>
    <source>
        <strain evidence="2">F1-28</strain>
        <plasmid evidence="2">unnamed</plasmid>
    </source>
</reference>
<dbReference type="AlphaFoldDB" id="A0AAP2VMJ0"/>
<name>A0AAP2VMJ0_PARDI</name>
<dbReference type="Proteomes" id="UP001221009">
    <property type="component" value="Plasmid unnamed"/>
</dbReference>
<dbReference type="RefSeq" id="WP_182387855.1">
    <property type="nucleotide sequence ID" value="NZ_CP120354.1"/>
</dbReference>
<evidence type="ECO:0000313" key="4">
    <source>
        <dbReference type="Proteomes" id="UP001221009"/>
    </source>
</evidence>
<evidence type="ECO:0000313" key="3">
    <source>
        <dbReference type="Proteomes" id="UP001198806"/>
    </source>
</evidence>
<geneLocation type="plasmid" evidence="2 4">
    <name>unnamed</name>
</geneLocation>
<organism evidence="1 3">
    <name type="scientific">Parabacteroides distasonis</name>
    <dbReference type="NCBI Taxonomy" id="823"/>
    <lineage>
        <taxon>Bacteria</taxon>
        <taxon>Pseudomonadati</taxon>
        <taxon>Bacteroidota</taxon>
        <taxon>Bacteroidia</taxon>
        <taxon>Bacteroidales</taxon>
        <taxon>Tannerellaceae</taxon>
        <taxon>Parabacteroides</taxon>
    </lineage>
</organism>
<gene>
    <name evidence="1" type="ORF">LI194_21380</name>
    <name evidence="2" type="ORF">P2T59_22660</name>
</gene>
<protein>
    <submittedName>
        <fullName evidence="1">Uncharacterized protein</fullName>
    </submittedName>
</protein>
<proteinExistence type="predicted"/>
<evidence type="ECO:0000313" key="1">
    <source>
        <dbReference type="EMBL" id="MCB6520336.1"/>
    </source>
</evidence>
<sequence>MKRSVKLAVLSFLLSIGILSVHAEIKLPAIFNHSMVLQQQADAALWGWSKPNT</sequence>
<keyword evidence="2" id="KW-0614">Plasmid</keyword>
<dbReference type="EMBL" id="JAJCNI010000051">
    <property type="protein sequence ID" value="MCB6520336.1"/>
    <property type="molecule type" value="Genomic_DNA"/>
</dbReference>
<reference evidence="1" key="1">
    <citation type="submission" date="2021-10" db="EMBL/GenBank/DDBJ databases">
        <title>Collection of gut derived symbiotic bacterial strains cultured from healthy donors.</title>
        <authorList>
            <person name="Lin H."/>
            <person name="Littmann E."/>
            <person name="Kohout C."/>
            <person name="Pamer E.G."/>
        </authorList>
    </citation>
    <scope>NUCLEOTIDE SEQUENCE</scope>
    <source>
        <strain evidence="1">DFI.2.94</strain>
    </source>
</reference>